<dbReference type="EMBL" id="PGGM01000010">
    <property type="protein sequence ID" value="PSH62114.1"/>
    <property type="molecule type" value="Genomic_DNA"/>
</dbReference>
<gene>
    <name evidence="1" type="ORF">CU103_19915</name>
</gene>
<dbReference type="RefSeq" id="WP_106665782.1">
    <property type="nucleotide sequence ID" value="NZ_PGGM01000010.1"/>
</dbReference>
<proteinExistence type="predicted"/>
<protein>
    <submittedName>
        <fullName evidence="1">Uncharacterized protein</fullName>
    </submittedName>
</protein>
<comment type="caution">
    <text evidence="1">The sequence shown here is derived from an EMBL/GenBank/DDBJ whole genome shotgun (WGS) entry which is preliminary data.</text>
</comment>
<keyword evidence="2" id="KW-1185">Reference proteome</keyword>
<evidence type="ECO:0000313" key="1">
    <source>
        <dbReference type="EMBL" id="PSH62114.1"/>
    </source>
</evidence>
<dbReference type="AlphaFoldDB" id="A0A2P7B6M2"/>
<name>A0A2P7B6M2_9HYPH</name>
<organism evidence="1 2">
    <name type="scientific">Phyllobacterium sophorae</name>
    <dbReference type="NCBI Taxonomy" id="1520277"/>
    <lineage>
        <taxon>Bacteria</taxon>
        <taxon>Pseudomonadati</taxon>
        <taxon>Pseudomonadota</taxon>
        <taxon>Alphaproteobacteria</taxon>
        <taxon>Hyphomicrobiales</taxon>
        <taxon>Phyllobacteriaceae</taxon>
        <taxon>Phyllobacterium</taxon>
    </lineage>
</organism>
<evidence type="ECO:0000313" key="2">
    <source>
        <dbReference type="Proteomes" id="UP000241764"/>
    </source>
</evidence>
<sequence length="101" mass="10908">MSRPGRSLKRSAFQRTLDDVFSEAPRTERPGEVDRKAIGQILRLDGCSVPRQIGGRSDNITAALSQFLVLGLELVRGPNRIATSAASPTISITSSVISEQE</sequence>
<dbReference type="Proteomes" id="UP000241764">
    <property type="component" value="Unassembled WGS sequence"/>
</dbReference>
<reference evidence="2" key="1">
    <citation type="submission" date="2017-11" db="EMBL/GenBank/DDBJ databases">
        <authorList>
            <person name="Kuznetsova I."/>
            <person name="Sazanova A."/>
            <person name="Chirak E."/>
            <person name="Safronova V."/>
            <person name="Willems A."/>
        </authorList>
    </citation>
    <scope>NUCLEOTIDE SEQUENCE [LARGE SCALE GENOMIC DNA]</scope>
    <source>
        <strain evidence="2">CCBAU 03422</strain>
    </source>
</reference>
<accession>A0A2P7B6M2</accession>